<gene>
    <name evidence="15" type="ORF">CKY47_15025</name>
</gene>
<feature type="signal peptide" evidence="12">
    <location>
        <begin position="1"/>
        <end position="18"/>
    </location>
</feature>
<evidence type="ECO:0000256" key="1">
    <source>
        <dbReference type="ARBA" id="ARBA00000085"/>
    </source>
</evidence>
<reference evidence="15 16" key="1">
    <citation type="submission" date="2017-06" db="EMBL/GenBank/DDBJ databases">
        <title>Cultured bacterium strain Saccharothrix yanglingensis Hhs.015.</title>
        <authorList>
            <person name="Xia Y."/>
        </authorList>
    </citation>
    <scope>NUCLEOTIDE SEQUENCE [LARGE SCALE GENOMIC DNA]</scope>
    <source>
        <strain evidence="15 16">Hhs.015</strain>
    </source>
</reference>
<dbReference type="SMART" id="SM00304">
    <property type="entry name" value="HAMP"/>
    <property type="match status" value="1"/>
</dbReference>
<dbReference type="EC" id="2.7.13.3" evidence="3"/>
<name>A0ABU0WZG8_9PSEU</name>
<keyword evidence="8 11" id="KW-1133">Transmembrane helix</keyword>
<keyword evidence="12" id="KW-0732">Signal</keyword>
<dbReference type="InterPro" id="IPR036097">
    <property type="entry name" value="HisK_dim/P_sf"/>
</dbReference>
<evidence type="ECO:0000256" key="2">
    <source>
        <dbReference type="ARBA" id="ARBA00004236"/>
    </source>
</evidence>
<keyword evidence="16" id="KW-1185">Reference proteome</keyword>
<feature type="domain" description="HAMP" evidence="14">
    <location>
        <begin position="183"/>
        <end position="236"/>
    </location>
</feature>
<dbReference type="InterPro" id="IPR005467">
    <property type="entry name" value="His_kinase_dom"/>
</dbReference>
<dbReference type="InterPro" id="IPR004358">
    <property type="entry name" value="Sig_transdc_His_kin-like_C"/>
</dbReference>
<dbReference type="EMBL" id="NSDM01000006">
    <property type="protein sequence ID" value="MDQ2585268.1"/>
    <property type="molecule type" value="Genomic_DNA"/>
</dbReference>
<evidence type="ECO:0000256" key="5">
    <source>
        <dbReference type="ARBA" id="ARBA00022679"/>
    </source>
</evidence>
<dbReference type="PRINTS" id="PR00344">
    <property type="entry name" value="BCTRLSENSOR"/>
</dbReference>
<dbReference type="InterPro" id="IPR036890">
    <property type="entry name" value="HATPase_C_sf"/>
</dbReference>
<keyword evidence="6 11" id="KW-0812">Transmembrane</keyword>
<dbReference type="CDD" id="cd00082">
    <property type="entry name" value="HisKA"/>
    <property type="match status" value="1"/>
</dbReference>
<comment type="catalytic activity">
    <reaction evidence="1">
        <text>ATP + protein L-histidine = ADP + protein N-phospho-L-histidine.</text>
        <dbReference type="EC" id="2.7.13.3"/>
    </reaction>
</comment>
<evidence type="ECO:0000259" key="13">
    <source>
        <dbReference type="PROSITE" id="PS50109"/>
    </source>
</evidence>
<feature type="domain" description="Histidine kinase" evidence="13">
    <location>
        <begin position="244"/>
        <end position="453"/>
    </location>
</feature>
<keyword evidence="5" id="KW-0808">Transferase</keyword>
<dbReference type="PANTHER" id="PTHR45436">
    <property type="entry name" value="SENSOR HISTIDINE KINASE YKOH"/>
    <property type="match status" value="1"/>
</dbReference>
<dbReference type="GO" id="GO:0016301">
    <property type="term" value="F:kinase activity"/>
    <property type="evidence" value="ECO:0007669"/>
    <property type="project" value="UniProtKB-KW"/>
</dbReference>
<sequence length="455" mass="47134">MRRRLLLVLLLFSAAAVAGFAVPLLTTTSAERTQRFVLSRTADLDRFAVLAQHAATTGDDAALEDEVRAYVALYGEPVVVVDAGRRPVAQAGTSAGDPLFAQALDAALRNQPAPSVPTLTPWSSGHVVFARPVGTGTRVAGAVVLRASVDRAAADVTTRWLWVLGGALAAAVVSVLLVQVVARWLLKPMAELAVGVRAVAAGERRAHVPGSSGPPEVRELSESFNRMSDAVTEAADQQRRLVADASHQLRNPMAALRLRMDALGGQVRPGGVDAYTASVTEIERLESLLGGLLALAAAESTATEVAAGGREPELADVGAVAVDRAGFWQVPVPSTPALPVLVRCPESDLAQVLDVLLDNAVKYGGGVRVSLGADRAAGTGWVEVRDDGPGMTPEELVLATGRFWRGPSDQPGTGLGLAIADQLVRARGGVLALSSGDGGATGLTARVTLPLEPAL</sequence>
<dbReference type="Pfam" id="PF00672">
    <property type="entry name" value="HAMP"/>
    <property type="match status" value="1"/>
</dbReference>
<dbReference type="RefSeq" id="WP_306746455.1">
    <property type="nucleotide sequence ID" value="NZ_NSDM01000006.1"/>
</dbReference>
<proteinExistence type="predicted"/>
<dbReference type="PANTHER" id="PTHR45436:SF5">
    <property type="entry name" value="SENSOR HISTIDINE KINASE TRCS"/>
    <property type="match status" value="1"/>
</dbReference>
<dbReference type="SMART" id="SM00388">
    <property type="entry name" value="HisKA"/>
    <property type="match status" value="1"/>
</dbReference>
<evidence type="ECO:0000256" key="7">
    <source>
        <dbReference type="ARBA" id="ARBA00022777"/>
    </source>
</evidence>
<dbReference type="SUPFAM" id="SSF47384">
    <property type="entry name" value="Homodimeric domain of signal transducing histidine kinase"/>
    <property type="match status" value="1"/>
</dbReference>
<dbReference type="Pfam" id="PF00512">
    <property type="entry name" value="HisKA"/>
    <property type="match status" value="1"/>
</dbReference>
<evidence type="ECO:0000313" key="16">
    <source>
        <dbReference type="Proteomes" id="UP001225605"/>
    </source>
</evidence>
<keyword evidence="7 15" id="KW-0418">Kinase</keyword>
<dbReference type="PROSITE" id="PS50885">
    <property type="entry name" value="HAMP"/>
    <property type="match status" value="1"/>
</dbReference>
<evidence type="ECO:0000256" key="10">
    <source>
        <dbReference type="ARBA" id="ARBA00023136"/>
    </source>
</evidence>
<dbReference type="PROSITE" id="PS50109">
    <property type="entry name" value="HIS_KIN"/>
    <property type="match status" value="1"/>
</dbReference>
<dbReference type="SMART" id="SM00387">
    <property type="entry name" value="HATPase_c"/>
    <property type="match status" value="1"/>
</dbReference>
<evidence type="ECO:0000256" key="6">
    <source>
        <dbReference type="ARBA" id="ARBA00022692"/>
    </source>
</evidence>
<comment type="caution">
    <text evidence="15">The sequence shown here is derived from an EMBL/GenBank/DDBJ whole genome shotgun (WGS) entry which is preliminary data.</text>
</comment>
<comment type="subcellular location">
    <subcellularLocation>
        <location evidence="2">Cell membrane</location>
    </subcellularLocation>
</comment>
<organism evidence="15 16">
    <name type="scientific">Saccharothrix yanglingensis</name>
    <dbReference type="NCBI Taxonomy" id="659496"/>
    <lineage>
        <taxon>Bacteria</taxon>
        <taxon>Bacillati</taxon>
        <taxon>Actinomycetota</taxon>
        <taxon>Actinomycetes</taxon>
        <taxon>Pseudonocardiales</taxon>
        <taxon>Pseudonocardiaceae</taxon>
        <taxon>Saccharothrix</taxon>
    </lineage>
</organism>
<evidence type="ECO:0000256" key="8">
    <source>
        <dbReference type="ARBA" id="ARBA00022989"/>
    </source>
</evidence>
<dbReference type="Gene3D" id="3.30.565.10">
    <property type="entry name" value="Histidine kinase-like ATPase, C-terminal domain"/>
    <property type="match status" value="1"/>
</dbReference>
<dbReference type="Pfam" id="PF02518">
    <property type="entry name" value="HATPase_c"/>
    <property type="match status" value="1"/>
</dbReference>
<keyword evidence="10 11" id="KW-0472">Membrane</keyword>
<dbReference type="SUPFAM" id="SSF55874">
    <property type="entry name" value="ATPase domain of HSP90 chaperone/DNA topoisomerase II/histidine kinase"/>
    <property type="match status" value="1"/>
</dbReference>
<dbReference type="Gene3D" id="6.10.340.10">
    <property type="match status" value="1"/>
</dbReference>
<evidence type="ECO:0000259" key="14">
    <source>
        <dbReference type="PROSITE" id="PS50885"/>
    </source>
</evidence>
<dbReference type="SUPFAM" id="SSF158472">
    <property type="entry name" value="HAMP domain-like"/>
    <property type="match status" value="1"/>
</dbReference>
<feature type="chain" id="PRO_5045566651" description="histidine kinase" evidence="12">
    <location>
        <begin position="19"/>
        <end position="455"/>
    </location>
</feature>
<evidence type="ECO:0000256" key="3">
    <source>
        <dbReference type="ARBA" id="ARBA00012438"/>
    </source>
</evidence>
<dbReference type="InterPro" id="IPR003594">
    <property type="entry name" value="HATPase_dom"/>
</dbReference>
<keyword evidence="4" id="KW-0597">Phosphoprotein</keyword>
<evidence type="ECO:0000256" key="4">
    <source>
        <dbReference type="ARBA" id="ARBA00022553"/>
    </source>
</evidence>
<dbReference type="Gene3D" id="1.10.287.130">
    <property type="match status" value="1"/>
</dbReference>
<dbReference type="CDD" id="cd06225">
    <property type="entry name" value="HAMP"/>
    <property type="match status" value="1"/>
</dbReference>
<protein>
    <recommendedName>
        <fullName evidence="3">histidine kinase</fullName>
        <ecNumber evidence="3">2.7.13.3</ecNumber>
    </recommendedName>
</protein>
<dbReference type="Proteomes" id="UP001225605">
    <property type="component" value="Unassembled WGS sequence"/>
</dbReference>
<evidence type="ECO:0000256" key="11">
    <source>
        <dbReference type="SAM" id="Phobius"/>
    </source>
</evidence>
<accession>A0ABU0WZG8</accession>
<evidence type="ECO:0000256" key="9">
    <source>
        <dbReference type="ARBA" id="ARBA00023012"/>
    </source>
</evidence>
<evidence type="ECO:0000256" key="12">
    <source>
        <dbReference type="SAM" id="SignalP"/>
    </source>
</evidence>
<keyword evidence="9" id="KW-0902">Two-component regulatory system</keyword>
<feature type="transmembrane region" description="Helical" evidence="11">
    <location>
        <begin position="160"/>
        <end position="182"/>
    </location>
</feature>
<dbReference type="InterPro" id="IPR003660">
    <property type="entry name" value="HAMP_dom"/>
</dbReference>
<dbReference type="InterPro" id="IPR003661">
    <property type="entry name" value="HisK_dim/P_dom"/>
</dbReference>
<dbReference type="InterPro" id="IPR050428">
    <property type="entry name" value="TCS_sensor_his_kinase"/>
</dbReference>
<evidence type="ECO:0000313" key="15">
    <source>
        <dbReference type="EMBL" id="MDQ2585268.1"/>
    </source>
</evidence>